<keyword evidence="1" id="KW-1185">Reference proteome</keyword>
<dbReference type="PANTHER" id="PTHR37984">
    <property type="entry name" value="PROTEIN CBG26694"/>
    <property type="match status" value="1"/>
</dbReference>
<dbReference type="OMA" id="TIIGRCE"/>
<dbReference type="InterPro" id="IPR043502">
    <property type="entry name" value="DNA/RNA_pol_sf"/>
</dbReference>
<evidence type="ECO:0000313" key="2">
    <source>
        <dbReference type="RefSeq" id="XP_055891894.1"/>
    </source>
</evidence>
<dbReference type="SUPFAM" id="SSF56672">
    <property type="entry name" value="DNA/RNA polymerases"/>
    <property type="match status" value="1"/>
</dbReference>
<dbReference type="RefSeq" id="XP_055891894.1">
    <property type="nucleotide sequence ID" value="XM_056035919.1"/>
</dbReference>
<gene>
    <name evidence="2" type="primary">LOC129927344</name>
</gene>
<dbReference type="AlphaFoldDB" id="A0A9W3AXG8"/>
<dbReference type="Proteomes" id="UP001165740">
    <property type="component" value="Chromosome 7"/>
</dbReference>
<evidence type="ECO:0000313" key="1">
    <source>
        <dbReference type="Proteomes" id="UP001165740"/>
    </source>
</evidence>
<dbReference type="InterPro" id="IPR050951">
    <property type="entry name" value="Retrovirus_Pol_polyprotein"/>
</dbReference>
<accession>A0A9W3AXG8</accession>
<dbReference type="PANTHER" id="PTHR37984:SF5">
    <property type="entry name" value="PROTEIN NYNRIN-LIKE"/>
    <property type="match status" value="1"/>
</dbReference>
<reference evidence="2" key="1">
    <citation type="submission" date="2025-08" db="UniProtKB">
        <authorList>
            <consortium name="RefSeq"/>
        </authorList>
    </citation>
    <scope>IDENTIFICATION</scope>
</reference>
<sequence>MIIWGKIEDDYPTTRTALVESLDTNYNGIAVGKTLVTIGKDQKVPVRIVNLGTVEKHLREGSIIAGCHALEMIRNCSSENPDGTLMPSEPQVTKLLAEVKTILSKEQYTKAERFLREFSDILPSDEMDFGRTNLIQHRIDTGNTRPIRQQPRRLPLAKHQEAMDMIERMRQQGVVEPSNSPWCSPIVLKKRQVPWAHRVKGGSQHRPGQS</sequence>
<protein>
    <submittedName>
        <fullName evidence="2">Uncharacterized protein LOC129927344</fullName>
    </submittedName>
</protein>
<dbReference type="OrthoDB" id="6783748at2759"/>
<proteinExistence type="predicted"/>
<organism evidence="1 2">
    <name type="scientific">Biomphalaria glabrata</name>
    <name type="common">Bloodfluke planorb</name>
    <name type="synonym">Freshwater snail</name>
    <dbReference type="NCBI Taxonomy" id="6526"/>
    <lineage>
        <taxon>Eukaryota</taxon>
        <taxon>Metazoa</taxon>
        <taxon>Spiralia</taxon>
        <taxon>Lophotrochozoa</taxon>
        <taxon>Mollusca</taxon>
        <taxon>Gastropoda</taxon>
        <taxon>Heterobranchia</taxon>
        <taxon>Euthyneura</taxon>
        <taxon>Panpulmonata</taxon>
        <taxon>Hygrophila</taxon>
        <taxon>Lymnaeoidea</taxon>
        <taxon>Planorbidae</taxon>
        <taxon>Biomphalaria</taxon>
    </lineage>
</organism>
<dbReference type="Gene3D" id="3.10.10.10">
    <property type="entry name" value="HIV Type 1 Reverse Transcriptase, subunit A, domain 1"/>
    <property type="match status" value="1"/>
</dbReference>
<dbReference type="GeneID" id="129927344"/>
<name>A0A9W3AXG8_BIOGL</name>